<dbReference type="PANTHER" id="PTHR33121">
    <property type="entry name" value="CYCLIC DI-GMP PHOSPHODIESTERASE PDEF"/>
    <property type="match status" value="1"/>
</dbReference>
<comment type="caution">
    <text evidence="12">The sequence shown here is derived from an EMBL/GenBank/DDBJ whole genome shotgun (WGS) entry which is preliminary data.</text>
</comment>
<dbReference type="InterPro" id="IPR035919">
    <property type="entry name" value="EAL_sf"/>
</dbReference>
<evidence type="ECO:0000313" key="13">
    <source>
        <dbReference type="Proteomes" id="UP000030853"/>
    </source>
</evidence>
<dbReference type="CDD" id="cd01948">
    <property type="entry name" value="EAL"/>
    <property type="match status" value="1"/>
</dbReference>
<keyword evidence="8 10" id="KW-0472">Membrane</keyword>
<evidence type="ECO:0000256" key="5">
    <source>
        <dbReference type="ARBA" id="ARBA00022692"/>
    </source>
</evidence>
<sequence>MEKEDIFLTVIRSYERITLAVIVALILFCAGTLTVLNHLGKTEEQARNVKNQRASDYVSSLYREAETVSHAVQHFAVKACTNDVLKQMRHVVAVNPHIRSVNIYQGKGAGCSSLEGSMPPRDATYSERHIPFYTIMKQENGYIYYMVYFSSPESLIGVAINGYFVREALRYISPDAAFFPLQDFMELSPQGYGWKSTHYPFVLVSADVVTIRSLFINSIPLIFFILSISLLAGWLTYVSTGLINTPRFALKYYLHKKRFYPLYQPVISTRDRKIAGLEILMRCASKAGDETSPALFIPLAEKSGMIGDLTLQMLSKVRDDFALLSDRGLYIAVNITSDIIECPATFCELLKFAKHAQRCGLDVLAEITERQSFSLTAPLLEKLAQLREAGLRIAIDDFGTGYSNLSSIMQLNPDYLKIDKDFTGYSMAGGVSEAVLESVLHISATTAIPVIAEGIETPAQLQYLRERGVWLFQGYLFSRPCDASHVSEYIRGFPGHL</sequence>
<evidence type="ECO:0000256" key="1">
    <source>
        <dbReference type="ARBA" id="ARBA00004651"/>
    </source>
</evidence>
<keyword evidence="6" id="KW-0378">Hydrolase</keyword>
<dbReference type="GO" id="GO:0071111">
    <property type="term" value="F:cyclic-guanylate-specific phosphodiesterase activity"/>
    <property type="evidence" value="ECO:0007669"/>
    <property type="project" value="UniProtKB-EC"/>
</dbReference>
<dbReference type="EMBL" id="JTJJ01000018">
    <property type="protein sequence ID" value="KHJ69270.1"/>
    <property type="molecule type" value="Genomic_DNA"/>
</dbReference>
<keyword evidence="5 10" id="KW-0812">Transmembrane</keyword>
<keyword evidence="4" id="KW-0973">c-di-GMP</keyword>
<dbReference type="SUPFAM" id="SSF141868">
    <property type="entry name" value="EAL domain-like"/>
    <property type="match status" value="1"/>
</dbReference>
<keyword evidence="7 10" id="KW-1133">Transmembrane helix</keyword>
<dbReference type="InterPro" id="IPR001633">
    <property type="entry name" value="EAL_dom"/>
</dbReference>
<evidence type="ECO:0000256" key="10">
    <source>
        <dbReference type="SAM" id="Phobius"/>
    </source>
</evidence>
<dbReference type="Pfam" id="PF12792">
    <property type="entry name" value="CSS-motif"/>
    <property type="match status" value="1"/>
</dbReference>
<dbReference type="Proteomes" id="UP000030853">
    <property type="component" value="Unassembled WGS sequence"/>
</dbReference>
<keyword evidence="3" id="KW-1003">Cell membrane</keyword>
<dbReference type="SMART" id="SM00052">
    <property type="entry name" value="EAL"/>
    <property type="match status" value="1"/>
</dbReference>
<evidence type="ECO:0000256" key="6">
    <source>
        <dbReference type="ARBA" id="ARBA00022801"/>
    </source>
</evidence>
<evidence type="ECO:0000256" key="7">
    <source>
        <dbReference type="ARBA" id="ARBA00022989"/>
    </source>
</evidence>
<evidence type="ECO:0000256" key="8">
    <source>
        <dbReference type="ARBA" id="ARBA00023136"/>
    </source>
</evidence>
<evidence type="ECO:0000256" key="2">
    <source>
        <dbReference type="ARBA" id="ARBA00012282"/>
    </source>
</evidence>
<evidence type="ECO:0000256" key="3">
    <source>
        <dbReference type="ARBA" id="ARBA00022475"/>
    </source>
</evidence>
<dbReference type="EC" id="3.1.4.52" evidence="2"/>
<feature type="transmembrane region" description="Helical" evidence="10">
    <location>
        <begin position="17"/>
        <end position="40"/>
    </location>
</feature>
<reference evidence="12 13" key="1">
    <citation type="submission" date="2014-11" db="EMBL/GenBank/DDBJ databases">
        <title>Genome sequencing of Pantoea rodasii ND03.</title>
        <authorList>
            <person name="Muhamad Yunos N.Y."/>
            <person name="Chan K.-G."/>
        </authorList>
    </citation>
    <scope>NUCLEOTIDE SEQUENCE [LARGE SCALE GENOMIC DNA]</scope>
    <source>
        <strain evidence="12 13">ND03</strain>
    </source>
</reference>
<dbReference type="GO" id="GO:0005886">
    <property type="term" value="C:plasma membrane"/>
    <property type="evidence" value="ECO:0007669"/>
    <property type="project" value="UniProtKB-SubCell"/>
</dbReference>
<proteinExistence type="predicted"/>
<name>A0A0B1RDV5_9GAMM</name>
<evidence type="ECO:0000259" key="11">
    <source>
        <dbReference type="PROSITE" id="PS50883"/>
    </source>
</evidence>
<dbReference type="RefSeq" id="WP_039328705.1">
    <property type="nucleotide sequence ID" value="NZ_JTJJ01000018.1"/>
</dbReference>
<protein>
    <recommendedName>
        <fullName evidence="2">cyclic-guanylate-specific phosphodiesterase</fullName>
        <ecNumber evidence="2">3.1.4.52</ecNumber>
    </recommendedName>
</protein>
<dbReference type="Pfam" id="PF00563">
    <property type="entry name" value="EAL"/>
    <property type="match status" value="1"/>
</dbReference>
<accession>A0A0B1RDV5</accession>
<dbReference type="InterPro" id="IPR024744">
    <property type="entry name" value="CSS-motif_dom"/>
</dbReference>
<gene>
    <name evidence="12" type="ORF">QU24_04305</name>
</gene>
<evidence type="ECO:0000256" key="4">
    <source>
        <dbReference type="ARBA" id="ARBA00022636"/>
    </source>
</evidence>
<evidence type="ECO:0000256" key="9">
    <source>
        <dbReference type="ARBA" id="ARBA00034290"/>
    </source>
</evidence>
<comment type="catalytic activity">
    <reaction evidence="9">
        <text>3',3'-c-di-GMP + H2O = 5'-phosphoguanylyl(3'-&gt;5')guanosine + H(+)</text>
        <dbReference type="Rhea" id="RHEA:24902"/>
        <dbReference type="ChEBI" id="CHEBI:15377"/>
        <dbReference type="ChEBI" id="CHEBI:15378"/>
        <dbReference type="ChEBI" id="CHEBI:58754"/>
        <dbReference type="ChEBI" id="CHEBI:58805"/>
        <dbReference type="EC" id="3.1.4.52"/>
    </reaction>
</comment>
<comment type="subcellular location">
    <subcellularLocation>
        <location evidence="1">Cell membrane</location>
        <topology evidence="1">Multi-pass membrane protein</topology>
    </subcellularLocation>
</comment>
<dbReference type="InterPro" id="IPR050706">
    <property type="entry name" value="Cyclic-di-GMP_PDE-like"/>
</dbReference>
<dbReference type="PANTHER" id="PTHR33121:SF81">
    <property type="entry name" value="CYCLIC DI-GMP PHOSPHODIESTERASE PDEB-RELATED"/>
    <property type="match status" value="1"/>
</dbReference>
<dbReference type="PROSITE" id="PS50883">
    <property type="entry name" value="EAL"/>
    <property type="match status" value="1"/>
</dbReference>
<dbReference type="Gene3D" id="3.20.20.450">
    <property type="entry name" value="EAL domain"/>
    <property type="match status" value="1"/>
</dbReference>
<dbReference type="AlphaFoldDB" id="A0A0B1RDV5"/>
<feature type="domain" description="EAL" evidence="11">
    <location>
        <begin position="243"/>
        <end position="494"/>
    </location>
</feature>
<organism evidence="12 13">
    <name type="scientific">Pantoea rodasii</name>
    <dbReference type="NCBI Taxonomy" id="1076549"/>
    <lineage>
        <taxon>Bacteria</taxon>
        <taxon>Pseudomonadati</taxon>
        <taxon>Pseudomonadota</taxon>
        <taxon>Gammaproteobacteria</taxon>
        <taxon>Enterobacterales</taxon>
        <taxon>Erwiniaceae</taxon>
        <taxon>Pantoea</taxon>
    </lineage>
</organism>
<feature type="transmembrane region" description="Helical" evidence="10">
    <location>
        <begin position="214"/>
        <end position="237"/>
    </location>
</feature>
<evidence type="ECO:0000313" key="12">
    <source>
        <dbReference type="EMBL" id="KHJ69270.1"/>
    </source>
</evidence>